<accession>A0ABR1LRU3</accession>
<keyword evidence="2" id="KW-1185">Reference proteome</keyword>
<evidence type="ECO:0000313" key="2">
    <source>
        <dbReference type="Proteomes" id="UP001365128"/>
    </source>
</evidence>
<protein>
    <submittedName>
        <fullName evidence="1">Uncharacterized protein</fullName>
    </submittedName>
</protein>
<comment type="caution">
    <text evidence="1">The sequence shown here is derived from an EMBL/GenBank/DDBJ whole genome shotgun (WGS) entry which is preliminary data.</text>
</comment>
<sequence>MVQESTHWAKREQLNAPVARLNLPNKVLGRGPLIRLVHHLVKEGVVVPLYSCQLRSVPTQCSPCKYLFKLTRTAGASVVRVTMLAGSVRLCESSRRVSSRTRLGKDCKSRCLEDGSEAGRWASDSLAEPQSGRFVVRCRNSTAFHRGGDCRLVLECPAVVVSSCPMTTLPIPVYMQAPDLVEQVGGEVVGRIWAGARRPLIWPPALSNIPSSSAR</sequence>
<reference evidence="1 2" key="1">
    <citation type="submission" date="2024-04" db="EMBL/GenBank/DDBJ databases">
        <title>Phyllosticta paracitricarpa is synonymous to the EU quarantine fungus P. citricarpa based on phylogenomic analyses.</title>
        <authorList>
            <consortium name="Lawrence Berkeley National Laboratory"/>
            <person name="Van Ingen-Buijs V.A."/>
            <person name="Van Westerhoven A.C."/>
            <person name="Haridas S."/>
            <person name="Skiadas P."/>
            <person name="Martin F."/>
            <person name="Groenewald J.Z."/>
            <person name="Crous P.W."/>
            <person name="Seidl M.F."/>
        </authorList>
    </citation>
    <scope>NUCLEOTIDE SEQUENCE [LARGE SCALE GENOMIC DNA]</scope>
    <source>
        <strain evidence="1 2">CBS 122670</strain>
    </source>
</reference>
<name>A0ABR1LRU3_9PEZI</name>
<evidence type="ECO:0000313" key="1">
    <source>
        <dbReference type="EMBL" id="KAK7536507.1"/>
    </source>
</evidence>
<organism evidence="1 2">
    <name type="scientific">Phyllosticta citricarpa</name>
    <dbReference type="NCBI Taxonomy" id="55181"/>
    <lineage>
        <taxon>Eukaryota</taxon>
        <taxon>Fungi</taxon>
        <taxon>Dikarya</taxon>
        <taxon>Ascomycota</taxon>
        <taxon>Pezizomycotina</taxon>
        <taxon>Dothideomycetes</taxon>
        <taxon>Dothideomycetes incertae sedis</taxon>
        <taxon>Botryosphaeriales</taxon>
        <taxon>Phyllostictaceae</taxon>
        <taxon>Phyllosticta</taxon>
    </lineage>
</organism>
<gene>
    <name evidence="1" type="ORF">IWX46DRAFT_269167</name>
</gene>
<dbReference type="EMBL" id="JBBPDW010000037">
    <property type="protein sequence ID" value="KAK7536507.1"/>
    <property type="molecule type" value="Genomic_DNA"/>
</dbReference>
<proteinExistence type="predicted"/>
<dbReference type="Proteomes" id="UP001365128">
    <property type="component" value="Unassembled WGS sequence"/>
</dbReference>